<keyword evidence="2" id="KW-1185">Reference proteome</keyword>
<comment type="caution">
    <text evidence="1">The sequence shown here is derived from an EMBL/GenBank/DDBJ whole genome shotgun (WGS) entry which is preliminary data.</text>
</comment>
<sequence length="26" mass="2889">MPVIRSEQGAGTINCNILQENCRRDA</sequence>
<protein>
    <submittedName>
        <fullName evidence="1">Uncharacterized protein</fullName>
    </submittedName>
</protein>
<dbReference type="AlphaFoldDB" id="A0AAD6WC52"/>
<evidence type="ECO:0000313" key="2">
    <source>
        <dbReference type="Proteomes" id="UP001164929"/>
    </source>
</evidence>
<dbReference type="Proteomes" id="UP001164929">
    <property type="component" value="Chromosome 2"/>
</dbReference>
<name>A0AAD6WC52_9ROSI</name>
<accession>A0AAD6WC52</accession>
<gene>
    <name evidence="1" type="ORF">NC653_005662</name>
</gene>
<reference evidence="1" key="1">
    <citation type="journal article" date="2023" name="Mol. Ecol. Resour.">
        <title>Chromosome-level genome assembly of a triploid poplar Populus alba 'Berolinensis'.</title>
        <authorList>
            <person name="Chen S."/>
            <person name="Yu Y."/>
            <person name="Wang X."/>
            <person name="Wang S."/>
            <person name="Zhang T."/>
            <person name="Zhou Y."/>
            <person name="He R."/>
            <person name="Meng N."/>
            <person name="Wang Y."/>
            <person name="Liu W."/>
            <person name="Liu Z."/>
            <person name="Liu J."/>
            <person name="Guo Q."/>
            <person name="Huang H."/>
            <person name="Sederoff R.R."/>
            <person name="Wang G."/>
            <person name="Qu G."/>
            <person name="Chen S."/>
        </authorList>
    </citation>
    <scope>NUCLEOTIDE SEQUENCE</scope>
    <source>
        <strain evidence="1">SC-2020</strain>
    </source>
</reference>
<organism evidence="1 2">
    <name type="scientific">Populus alba x Populus x berolinensis</name>
    <dbReference type="NCBI Taxonomy" id="444605"/>
    <lineage>
        <taxon>Eukaryota</taxon>
        <taxon>Viridiplantae</taxon>
        <taxon>Streptophyta</taxon>
        <taxon>Embryophyta</taxon>
        <taxon>Tracheophyta</taxon>
        <taxon>Spermatophyta</taxon>
        <taxon>Magnoliopsida</taxon>
        <taxon>eudicotyledons</taxon>
        <taxon>Gunneridae</taxon>
        <taxon>Pentapetalae</taxon>
        <taxon>rosids</taxon>
        <taxon>fabids</taxon>
        <taxon>Malpighiales</taxon>
        <taxon>Salicaceae</taxon>
        <taxon>Saliceae</taxon>
        <taxon>Populus</taxon>
    </lineage>
</organism>
<dbReference type="EMBL" id="JAQIZT010000002">
    <property type="protein sequence ID" value="KAJ7006381.1"/>
    <property type="molecule type" value="Genomic_DNA"/>
</dbReference>
<evidence type="ECO:0000313" key="1">
    <source>
        <dbReference type="EMBL" id="KAJ7006381.1"/>
    </source>
</evidence>
<proteinExistence type="predicted"/>